<sequence length="1204" mass="130634">AHWEEARRGLLLQHHQQELDGLINDRQKRRDEAHSTVEAVLRQWTTGNTHDLVKTVFVGWLRLAQLHQKVRAVALQAERGAWRGSGRLAMVCWRVFVVLGASYKTLQKQVEHLLQGRRSLIGKYVFLLAPQDAGAAFGAWKEFVLQERLRHQADANRTKKQQMQVAALKGLSGRCRRGALHETFGAWKAVYHQALQALSRQMAKNEWVTKLSGMMSKKATPDNLSLLSTCLNEWFREACRMLQQALHDAHSKARAEAEESGAHVGQLAQQLAGLQEQLWVAYQENDRIAQIYQKELQCKDELMVHLRDATQKWQARAAGISPGPPTGMAGGHALQAPSAAGGGRGSGPERGPVVATAGGGTQLGALAGSDARGLLPGHLQFNVSACAGYASDKDIGRPAALTDRIAVGNGKLTGCSRRVPEICLHVDMAARDKDEVICACKAYYPKPHATPVVSELFKPPQSQVHFCNSTQACDIYISDDIQPGFLYFSFCACLHPGHWWDLRQFLDVRPQCNQTSGACGVEVIRRPLAIPAGPLTKIRHVSLEATPAGSRGFRNRTSSFKPRPHSTRIQSTSLAAPRGPWGRRSMQRKGLYHNKLGYQGLGSVVVLLTYVIWSYVFERSQGAARLVHETGMAALVGVAIGIVFKRESGAFLTWFNYDLFSYILLPMVIFAAGFNLQHKSFWRYLPFMLSLGVLGTCLMFAFIFAGSTIRFKSHSGDTLQLDVRHRMVMASVLSSTDTVAPMAFLPADVFPRLYALVFGEGVLNDVVSILLSTAAASSDGASAALAVNIVVLFLASGVMGVACGLGMSYLFRRVEWFQTGEPLKPCALLLLGNYACYMLVEMWGLSSIFALFVSSLVCGHYAKHSLADRGAFAAELAEFLAYVAEAFVFGYFGLTSVGYLQDPKTVSPSLICFYIGCIFMSRVVAVALLALPLRCCWYRRGSAALPKRELCIVALAGALGGLPAVAFALVLRATPAPEMQLPEDRLLITTVLGIVMVNAIVFGALFPVAMQLLGLVPLPDVPQGAVEGAGDRIGEGGAHGRWKRLDDRYLKPLFRKPENPRSRHPAEAMAETVVPRRQQLWPMARQQSGESGPAAASERQGRRQSNASWPGAGPAGPVPASLMGPDAAAASGRVSPAVPGPARAVPAWAGQGASAAASGRVSPALAEPVAAQKPSPTCGSGCDWDEAVRRMRTEGLVRLEGQRT</sequence>
<dbReference type="InterPro" id="IPR006153">
    <property type="entry name" value="Cation/H_exchanger_TM"/>
</dbReference>
<evidence type="ECO:0000256" key="4">
    <source>
        <dbReference type="ARBA" id="ARBA00022989"/>
    </source>
</evidence>
<feature type="region of interest" description="Disordered" evidence="9">
    <location>
        <begin position="316"/>
        <end position="357"/>
    </location>
</feature>
<evidence type="ECO:0000256" key="9">
    <source>
        <dbReference type="SAM" id="MobiDB-lite"/>
    </source>
</evidence>
<evidence type="ECO:0000256" key="7">
    <source>
        <dbReference type="ARBA" id="ARBA00023136"/>
    </source>
</evidence>
<evidence type="ECO:0000256" key="3">
    <source>
        <dbReference type="ARBA" id="ARBA00022692"/>
    </source>
</evidence>
<evidence type="ECO:0000259" key="11">
    <source>
        <dbReference type="Pfam" id="PF00999"/>
    </source>
</evidence>
<feature type="transmembrane region" description="Helical" evidence="10">
    <location>
        <begin position="879"/>
        <end position="900"/>
    </location>
</feature>
<feature type="transmembrane region" description="Helical" evidence="10">
    <location>
        <begin position="906"/>
        <end position="931"/>
    </location>
</feature>
<evidence type="ECO:0000256" key="2">
    <source>
        <dbReference type="ARBA" id="ARBA00022448"/>
    </source>
</evidence>
<feature type="transmembrane region" description="Helical" evidence="10">
    <location>
        <begin position="651"/>
        <end position="672"/>
    </location>
</feature>
<dbReference type="PANTHER" id="PTHR10110:SF197">
    <property type="entry name" value="SODIUM_HYDROGEN EXCHANGER"/>
    <property type="match status" value="1"/>
</dbReference>
<dbReference type="EMBL" id="CAUYUJ010014879">
    <property type="protein sequence ID" value="CAK0847183.1"/>
    <property type="molecule type" value="Genomic_DNA"/>
</dbReference>
<dbReference type="InterPro" id="IPR018422">
    <property type="entry name" value="Cation/H_exchanger_CPA1"/>
</dbReference>
<feature type="compositionally biased region" description="Basic and acidic residues" evidence="9">
    <location>
        <begin position="1054"/>
        <end position="1066"/>
    </location>
</feature>
<comment type="subcellular location">
    <subcellularLocation>
        <location evidence="1">Membrane</location>
        <topology evidence="1">Multi-pass membrane protein</topology>
    </subcellularLocation>
</comment>
<feature type="transmembrane region" description="Helical" evidence="10">
    <location>
        <begin position="596"/>
        <end position="617"/>
    </location>
</feature>
<feature type="transmembrane region" description="Helical" evidence="10">
    <location>
        <begin position="831"/>
        <end position="858"/>
    </location>
</feature>
<dbReference type="PANTHER" id="PTHR10110">
    <property type="entry name" value="SODIUM/HYDROGEN EXCHANGER"/>
    <property type="match status" value="1"/>
</dbReference>
<evidence type="ECO:0000313" key="12">
    <source>
        <dbReference type="EMBL" id="CAK0847183.1"/>
    </source>
</evidence>
<evidence type="ECO:0000256" key="8">
    <source>
        <dbReference type="ARBA" id="ARBA00023201"/>
    </source>
</evidence>
<dbReference type="Proteomes" id="UP001189429">
    <property type="component" value="Unassembled WGS sequence"/>
</dbReference>
<organism evidence="12 13">
    <name type="scientific">Prorocentrum cordatum</name>
    <dbReference type="NCBI Taxonomy" id="2364126"/>
    <lineage>
        <taxon>Eukaryota</taxon>
        <taxon>Sar</taxon>
        <taxon>Alveolata</taxon>
        <taxon>Dinophyceae</taxon>
        <taxon>Prorocentrales</taxon>
        <taxon>Prorocentraceae</taxon>
        <taxon>Prorocentrum</taxon>
    </lineage>
</organism>
<feature type="region of interest" description="Disordered" evidence="9">
    <location>
        <begin position="1160"/>
        <end position="1179"/>
    </location>
</feature>
<dbReference type="Gene3D" id="6.10.140.1330">
    <property type="match status" value="1"/>
</dbReference>
<keyword evidence="5" id="KW-0915">Sodium</keyword>
<keyword evidence="2" id="KW-0813">Transport</keyword>
<feature type="region of interest" description="Disordered" evidence="9">
    <location>
        <begin position="1084"/>
        <end position="1139"/>
    </location>
</feature>
<keyword evidence="6" id="KW-0406">Ion transport</keyword>
<comment type="caution">
    <text evidence="12">The sequence shown here is derived from an EMBL/GenBank/DDBJ whole genome shotgun (WGS) entry which is preliminary data.</text>
</comment>
<reference evidence="12" key="1">
    <citation type="submission" date="2023-10" db="EMBL/GenBank/DDBJ databases">
        <authorList>
            <person name="Chen Y."/>
            <person name="Shah S."/>
            <person name="Dougan E. K."/>
            <person name="Thang M."/>
            <person name="Chan C."/>
        </authorList>
    </citation>
    <scope>NUCLEOTIDE SEQUENCE [LARGE SCALE GENOMIC DNA]</scope>
</reference>
<evidence type="ECO:0000256" key="1">
    <source>
        <dbReference type="ARBA" id="ARBA00004141"/>
    </source>
</evidence>
<evidence type="ECO:0000256" key="10">
    <source>
        <dbReference type="SAM" id="Phobius"/>
    </source>
</evidence>
<keyword evidence="8" id="KW-0739">Sodium transport</keyword>
<protein>
    <recommendedName>
        <fullName evidence="11">Cation/H+ exchanger transmembrane domain-containing protein</fullName>
    </recommendedName>
</protein>
<accession>A0ABN9TMC1</accession>
<proteinExistence type="predicted"/>
<evidence type="ECO:0000256" key="5">
    <source>
        <dbReference type="ARBA" id="ARBA00023053"/>
    </source>
</evidence>
<evidence type="ECO:0000313" key="13">
    <source>
        <dbReference type="Proteomes" id="UP001189429"/>
    </source>
</evidence>
<keyword evidence="3 10" id="KW-0812">Transmembrane</keyword>
<feature type="transmembrane region" description="Helical" evidence="10">
    <location>
        <begin position="986"/>
        <end position="1009"/>
    </location>
</feature>
<feature type="domain" description="Cation/H+ exchanger transmembrane" evidence="11">
    <location>
        <begin position="617"/>
        <end position="1008"/>
    </location>
</feature>
<dbReference type="Pfam" id="PF00999">
    <property type="entry name" value="Na_H_Exchanger"/>
    <property type="match status" value="1"/>
</dbReference>
<name>A0ABN9TMC1_9DINO</name>
<feature type="transmembrane region" description="Helical" evidence="10">
    <location>
        <begin position="783"/>
        <end position="811"/>
    </location>
</feature>
<feature type="transmembrane region" description="Helical" evidence="10">
    <location>
        <begin position="684"/>
        <end position="706"/>
    </location>
</feature>
<feature type="transmembrane region" description="Helical" evidence="10">
    <location>
        <begin position="753"/>
        <end position="771"/>
    </location>
</feature>
<feature type="transmembrane region" description="Helical" evidence="10">
    <location>
        <begin position="952"/>
        <end position="974"/>
    </location>
</feature>
<keyword evidence="7 10" id="KW-0472">Membrane</keyword>
<feature type="transmembrane region" description="Helical" evidence="10">
    <location>
        <begin position="623"/>
        <end position="644"/>
    </location>
</feature>
<keyword evidence="4 10" id="KW-1133">Transmembrane helix</keyword>
<feature type="region of interest" description="Disordered" evidence="9">
    <location>
        <begin position="1054"/>
        <end position="1073"/>
    </location>
</feature>
<feature type="non-terminal residue" evidence="12">
    <location>
        <position position="1"/>
    </location>
</feature>
<evidence type="ECO:0000256" key="6">
    <source>
        <dbReference type="ARBA" id="ARBA00023065"/>
    </source>
</evidence>
<gene>
    <name evidence="12" type="ORF">PCOR1329_LOCUS40462</name>
</gene>
<keyword evidence="13" id="KW-1185">Reference proteome</keyword>